<dbReference type="PANTHER" id="PTHR30005:SF0">
    <property type="entry name" value="RETROGRADE REGULATION PROTEIN 2"/>
    <property type="match status" value="1"/>
</dbReference>
<protein>
    <submittedName>
        <fullName evidence="4">Exopolyphosphatase</fullName>
    </submittedName>
</protein>
<organism evidence="4 5">
    <name type="scientific">Clostridium lapidicellarium</name>
    <dbReference type="NCBI Taxonomy" id="3240931"/>
    <lineage>
        <taxon>Bacteria</taxon>
        <taxon>Bacillati</taxon>
        <taxon>Bacillota</taxon>
        <taxon>Clostridia</taxon>
        <taxon>Eubacteriales</taxon>
        <taxon>Clostridiaceae</taxon>
        <taxon>Clostridium</taxon>
    </lineage>
</organism>
<dbReference type="SUPFAM" id="SSF109604">
    <property type="entry name" value="HD-domain/PDEase-like"/>
    <property type="match status" value="1"/>
</dbReference>
<evidence type="ECO:0000256" key="1">
    <source>
        <dbReference type="ARBA" id="ARBA00007125"/>
    </source>
</evidence>
<dbReference type="Proteomes" id="UP001565220">
    <property type="component" value="Unassembled WGS sequence"/>
</dbReference>
<feature type="domain" description="Ppx/GppA phosphatase C-terminal" evidence="3">
    <location>
        <begin position="331"/>
        <end position="487"/>
    </location>
</feature>
<dbReference type="EMBL" id="JBGFFE010000002">
    <property type="protein sequence ID" value="MEY8762557.1"/>
    <property type="molecule type" value="Genomic_DNA"/>
</dbReference>
<dbReference type="Gene3D" id="1.10.3210.10">
    <property type="entry name" value="Hypothetical protein af1432"/>
    <property type="match status" value="1"/>
</dbReference>
<sequence>MKNTKSSQTVTAIDAGSNYLRMSIADIDPGGRINILEDLIKPTNIGRDTFSKGRISVDTIHNTCNDIKGFTQVMKDYKIRNCKAVCTSGIREAENKQYILEQVKLRTGIKIEDINVSQERFYMMKALKYNISEFNFFDKKTTLVISITTGSVEASIFENNKLKFTEHIQAGSLRLKETFIGLENKILDFSNLMTEYIESKLYWIRSNTKHLKIENLIIIGGEIHTIVNLINLRGNNSKMKNVILKKDFKSLYNEIKGMTEEQIIFKYKISTQKIKLLLPTVLLFNCFLEMANTDVIYNPDITLRLGVLQDLSDNIYNLPRRIMLTDDILSSTDHIAKKYGIDKTHSDYVGKIALSIFDQTSRIHKMGEPERLYLQVSSKLHDVGQFIDTVNPEIQSYNIIINQDIMGFSYRELNIIASIAKYHWDIIPKETDYNYSILNSKDKMITSMLSAILKLSEALDTSHLQKITDIKLTRSSDTLFFNIASKKDISLEEWAFNGKANFFQEVFGLKPTI</sequence>
<reference evidence="4 5" key="1">
    <citation type="submission" date="2024-08" db="EMBL/GenBank/DDBJ databases">
        <title>Clostridium lapicellarii sp. nov., and Clostridium renhuaiense sp. nov., two species isolated from the mud in a fermentation cellar used for producing sauce-flavour Chinese liquors.</title>
        <authorList>
            <person name="Yang F."/>
            <person name="Wang H."/>
            <person name="Chen L.Q."/>
            <person name="Zhou N."/>
            <person name="Lu J.J."/>
            <person name="Pu X.X."/>
            <person name="Wan B."/>
            <person name="Wang L."/>
            <person name="Liu S.J."/>
        </authorList>
    </citation>
    <scope>NUCLEOTIDE SEQUENCE [LARGE SCALE GENOMIC DNA]</scope>
    <source>
        <strain evidence="4 5">MT-113</strain>
    </source>
</reference>
<dbReference type="Pfam" id="PF21447">
    <property type="entry name" value="Ppx-GppA_III"/>
    <property type="match status" value="1"/>
</dbReference>
<proteinExistence type="inferred from homology"/>
<evidence type="ECO:0000259" key="2">
    <source>
        <dbReference type="Pfam" id="PF02541"/>
    </source>
</evidence>
<dbReference type="Gene3D" id="3.30.420.150">
    <property type="entry name" value="Exopolyphosphatase. Domain 2"/>
    <property type="match status" value="1"/>
</dbReference>
<keyword evidence="5" id="KW-1185">Reference proteome</keyword>
<comment type="similarity">
    <text evidence="1">Belongs to the GppA/Ppx family.</text>
</comment>
<name>A0ABV4DV56_9CLOT</name>
<evidence type="ECO:0000259" key="3">
    <source>
        <dbReference type="Pfam" id="PF21447"/>
    </source>
</evidence>
<dbReference type="Pfam" id="PF02541">
    <property type="entry name" value="Ppx-GppA"/>
    <property type="match status" value="1"/>
</dbReference>
<dbReference type="InterPro" id="IPR050273">
    <property type="entry name" value="GppA/Ppx_hydrolase"/>
</dbReference>
<dbReference type="CDD" id="cd24006">
    <property type="entry name" value="ASKHA_NBD_PPX_GppA"/>
    <property type="match status" value="1"/>
</dbReference>
<accession>A0ABV4DV56</accession>
<dbReference type="RefSeq" id="WP_294181147.1">
    <property type="nucleotide sequence ID" value="NZ_JBGFFE010000002.1"/>
</dbReference>
<dbReference type="InterPro" id="IPR003695">
    <property type="entry name" value="Ppx_GppA_N"/>
</dbReference>
<evidence type="ECO:0000313" key="5">
    <source>
        <dbReference type="Proteomes" id="UP001565220"/>
    </source>
</evidence>
<dbReference type="SUPFAM" id="SSF53067">
    <property type="entry name" value="Actin-like ATPase domain"/>
    <property type="match status" value="2"/>
</dbReference>
<feature type="domain" description="Ppx/GppA phosphatase N-terminal" evidence="2">
    <location>
        <begin position="24"/>
        <end position="311"/>
    </location>
</feature>
<dbReference type="PANTHER" id="PTHR30005">
    <property type="entry name" value="EXOPOLYPHOSPHATASE"/>
    <property type="match status" value="1"/>
</dbReference>
<gene>
    <name evidence="4" type="ORF">AB8S09_02675</name>
</gene>
<evidence type="ECO:0000313" key="4">
    <source>
        <dbReference type="EMBL" id="MEY8762557.1"/>
    </source>
</evidence>
<dbReference type="InterPro" id="IPR043129">
    <property type="entry name" value="ATPase_NBD"/>
</dbReference>
<dbReference type="Gene3D" id="3.30.420.40">
    <property type="match status" value="1"/>
</dbReference>
<dbReference type="InterPro" id="IPR048950">
    <property type="entry name" value="Ppx_GppA_C"/>
</dbReference>
<comment type="caution">
    <text evidence="4">The sequence shown here is derived from an EMBL/GenBank/DDBJ whole genome shotgun (WGS) entry which is preliminary data.</text>
</comment>